<keyword evidence="1" id="KW-1133">Transmembrane helix</keyword>
<dbReference type="EMBL" id="GG704965">
    <property type="protein sequence ID" value="EEY96499.1"/>
    <property type="molecule type" value="Genomic_DNA"/>
</dbReference>
<name>D0SBG7_ACIJO</name>
<evidence type="ECO:0000313" key="3">
    <source>
        <dbReference type="Proteomes" id="UP000012047"/>
    </source>
</evidence>
<dbReference type="AlphaFoldDB" id="D0SBG7"/>
<protein>
    <recommendedName>
        <fullName evidence="4">FUSC family protein</fullName>
    </recommendedName>
</protein>
<keyword evidence="1" id="KW-0812">Transmembrane</keyword>
<feature type="transmembrane region" description="Helical" evidence="1">
    <location>
        <begin position="54"/>
        <end position="73"/>
    </location>
</feature>
<dbReference type="HOGENOM" id="CLU_2152843_0_0_6"/>
<dbReference type="eggNOG" id="ENOG5031RX8">
    <property type="taxonomic scope" value="Bacteria"/>
</dbReference>
<dbReference type="Proteomes" id="UP000012047">
    <property type="component" value="Unassembled WGS sequence"/>
</dbReference>
<organism evidence="2 3">
    <name type="scientific">Acinetobacter johnsonii SH046</name>
    <dbReference type="NCBI Taxonomy" id="575586"/>
    <lineage>
        <taxon>Bacteria</taxon>
        <taxon>Pseudomonadati</taxon>
        <taxon>Pseudomonadota</taxon>
        <taxon>Gammaproteobacteria</taxon>
        <taxon>Moraxellales</taxon>
        <taxon>Moraxellaceae</taxon>
        <taxon>Acinetobacter</taxon>
    </lineage>
</organism>
<keyword evidence="1" id="KW-0472">Membrane</keyword>
<reference evidence="3" key="1">
    <citation type="journal article" date="2012" name="PLoS ONE">
        <title>The success of Acinetobacter species; genetic, metabolic and virulence attributes.</title>
        <authorList>
            <person name="Peleg A.Y."/>
            <person name="de Breij A."/>
            <person name="Adams M.D."/>
            <person name="Cerqueira G.M."/>
            <person name="Mocali S."/>
            <person name="Galardini M."/>
            <person name="Nibbering P.H."/>
            <person name="Earl A.M."/>
            <person name="Ward D.V."/>
            <person name="Paterson D.L."/>
            <person name="Seifert H."/>
            <person name="Dijkshoorn L."/>
        </authorList>
    </citation>
    <scope>NUCLEOTIDE SEQUENCE [LARGE SCALE GENOMIC DNA]</scope>
    <source>
        <strain evidence="3">SH046</strain>
    </source>
</reference>
<evidence type="ECO:0000256" key="1">
    <source>
        <dbReference type="SAM" id="Phobius"/>
    </source>
</evidence>
<evidence type="ECO:0008006" key="4">
    <source>
        <dbReference type="Google" id="ProtNLM"/>
    </source>
</evidence>
<proteinExistence type="predicted"/>
<feature type="transmembrane region" description="Helical" evidence="1">
    <location>
        <begin position="79"/>
        <end position="96"/>
    </location>
</feature>
<accession>D0SBG7</accession>
<sequence>MTCLNDENRMIAMHKIIMPRHRTLIRNAAANRIEQYHNTSFNQIKAKLEQRTHLFIVVLGMLIGSSIALGIGYHLSSNLLNYTLLSLIPIALAYSLRKVYIHTLTHTRFDE</sequence>
<evidence type="ECO:0000313" key="2">
    <source>
        <dbReference type="EMBL" id="EEY96499.1"/>
    </source>
</evidence>
<gene>
    <name evidence="2" type="ORF">HMPREF0016_01190</name>
</gene>